<dbReference type="PANTHER" id="PTHR42964:SF1">
    <property type="entry name" value="POLYKETIDE BIOSYNTHESIS ENOYL-COA HYDRATASE PKSH-RELATED"/>
    <property type="match status" value="1"/>
</dbReference>
<dbReference type="Proteomes" id="UP001595710">
    <property type="component" value="Unassembled WGS sequence"/>
</dbReference>
<accession>A0ABV7WTY4</accession>
<keyword evidence="3" id="KW-1185">Reference proteome</keyword>
<dbReference type="PANTHER" id="PTHR42964">
    <property type="entry name" value="ENOYL-COA HYDRATASE"/>
    <property type="match status" value="1"/>
</dbReference>
<dbReference type="InterPro" id="IPR001753">
    <property type="entry name" value="Enoyl-CoA_hydra/iso"/>
</dbReference>
<evidence type="ECO:0000313" key="2">
    <source>
        <dbReference type="EMBL" id="MFC3701794.1"/>
    </source>
</evidence>
<evidence type="ECO:0000256" key="1">
    <source>
        <dbReference type="ARBA" id="ARBA00005254"/>
    </source>
</evidence>
<proteinExistence type="inferred from homology"/>
<dbReference type="SUPFAM" id="SSF52096">
    <property type="entry name" value="ClpP/crotonase"/>
    <property type="match status" value="1"/>
</dbReference>
<dbReference type="CDD" id="cd06558">
    <property type="entry name" value="crotonase-like"/>
    <property type="match status" value="1"/>
</dbReference>
<dbReference type="Gene3D" id="3.90.226.10">
    <property type="entry name" value="2-enoyl-CoA Hydratase, Chain A, domain 1"/>
    <property type="match status" value="1"/>
</dbReference>
<dbReference type="Pfam" id="PF00378">
    <property type="entry name" value="ECH_1"/>
    <property type="match status" value="1"/>
</dbReference>
<organism evidence="2 3">
    <name type="scientific">Reinekea marina</name>
    <dbReference type="NCBI Taxonomy" id="1310421"/>
    <lineage>
        <taxon>Bacteria</taxon>
        <taxon>Pseudomonadati</taxon>
        <taxon>Pseudomonadota</taxon>
        <taxon>Gammaproteobacteria</taxon>
        <taxon>Oceanospirillales</taxon>
        <taxon>Saccharospirillaceae</taxon>
        <taxon>Reinekea</taxon>
    </lineage>
</organism>
<comment type="similarity">
    <text evidence="1">Belongs to the enoyl-CoA hydratase/isomerase family.</text>
</comment>
<dbReference type="InterPro" id="IPR014748">
    <property type="entry name" value="Enoyl-CoA_hydra_C"/>
</dbReference>
<protein>
    <submittedName>
        <fullName evidence="2">Enoyl-CoA hydratase/isomerase family protein</fullName>
    </submittedName>
</protein>
<name>A0ABV7WTY4_9GAMM</name>
<evidence type="ECO:0000313" key="3">
    <source>
        <dbReference type="Proteomes" id="UP001595710"/>
    </source>
</evidence>
<dbReference type="InterPro" id="IPR051683">
    <property type="entry name" value="Enoyl-CoA_Hydratase/Isomerase"/>
</dbReference>
<dbReference type="RefSeq" id="WP_290283196.1">
    <property type="nucleotide sequence ID" value="NZ_JAUFQI010000001.1"/>
</dbReference>
<gene>
    <name evidence="2" type="ORF">ACFOND_09105</name>
</gene>
<dbReference type="InterPro" id="IPR029045">
    <property type="entry name" value="ClpP/crotonase-like_dom_sf"/>
</dbReference>
<dbReference type="Gene3D" id="1.10.12.10">
    <property type="entry name" value="Lyase 2-enoyl-coa Hydratase, Chain A, domain 2"/>
    <property type="match status" value="1"/>
</dbReference>
<comment type="caution">
    <text evidence="2">The sequence shown here is derived from an EMBL/GenBank/DDBJ whole genome shotgun (WGS) entry which is preliminary data.</text>
</comment>
<reference evidence="3" key="1">
    <citation type="journal article" date="2019" name="Int. J. Syst. Evol. Microbiol.">
        <title>The Global Catalogue of Microorganisms (GCM) 10K type strain sequencing project: providing services to taxonomists for standard genome sequencing and annotation.</title>
        <authorList>
            <consortium name="The Broad Institute Genomics Platform"/>
            <consortium name="The Broad Institute Genome Sequencing Center for Infectious Disease"/>
            <person name="Wu L."/>
            <person name="Ma J."/>
        </authorList>
    </citation>
    <scope>NUCLEOTIDE SEQUENCE [LARGE SCALE GENOMIC DNA]</scope>
    <source>
        <strain evidence="3">CECT 8288</strain>
    </source>
</reference>
<dbReference type="EMBL" id="JBHRYN010000011">
    <property type="protein sequence ID" value="MFC3701794.1"/>
    <property type="molecule type" value="Genomic_DNA"/>
</dbReference>
<sequence>MTVIAELENHILTLRLNRPDVSNAFNNELINTLNGHIENAQDSEDIRAIVLRGNGKHFSAGADLNWMKGMKAVSMEDNVADAKQLADLMFNLAHCRKPVIAIVHGAVMGGGVGLTACADIVIAEQQTFFALSETRLGLSPATISPFVVKALGARQAKRYMLTGERFSAEKALSLGLVHEVVASDEIDETLSTLENHLCAGGPNSHRKIKKLVRDVSTRTIDETLMENLAWRIANQRVSDEGQEGLSAFLEKRKPNWFLN</sequence>